<accession>A0A167H0B8</accession>
<dbReference type="OrthoDB" id="5290976at2"/>
<evidence type="ECO:0000256" key="1">
    <source>
        <dbReference type="ARBA" id="ARBA00004442"/>
    </source>
</evidence>
<evidence type="ECO:0000256" key="4">
    <source>
        <dbReference type="ARBA" id="ARBA00023136"/>
    </source>
</evidence>
<keyword evidence="4" id="KW-0472">Membrane</keyword>
<proteinExistence type="inferred from homology"/>
<dbReference type="KEGG" id="hyl:LPB072_08705"/>
<reference evidence="6 9" key="2">
    <citation type="submission" date="2016-10" db="EMBL/GenBank/DDBJ databases">
        <title>Hydorgenophaga sp. LPB0072 isolated from gastropod.</title>
        <authorList>
            <person name="Kim E."/>
            <person name="Yi H."/>
        </authorList>
    </citation>
    <scope>NUCLEOTIDE SEQUENCE [LARGE SCALE GENOMIC DNA]</scope>
    <source>
        <strain evidence="6 9">LPB0072</strain>
    </source>
</reference>
<evidence type="ECO:0000313" key="8">
    <source>
        <dbReference type="Proteomes" id="UP000185657"/>
    </source>
</evidence>
<keyword evidence="8" id="KW-1185">Reference proteome</keyword>
<dbReference type="InterPro" id="IPR010583">
    <property type="entry name" value="MipA"/>
</dbReference>
<sequence length="287" mass="31288">MHVIDRPSFPRKLFATAGIVAGGLFGVAAHAADEKPLWEAGLGVATVSFPAYRGSDQRSQFVLPSPYFIYRGEFLKADREGMRAELFESDRLELTVSGALSPPASSDDILVRANMPDLDANIEFGPQLNVKLWQAEHGARQLKLLLPLRAAFTLNSQPKSIGWVFHPKLNLDVGSLPALPGWNIGLQAGALFGDRRQHQYFYGVDAPYATADRPAYAARGGFAGMQYLVGVSKRYDSHWVGAFVRYDNLSGASFANSPLVRTKNYVAAGVAISWILGESSTRVLADE</sequence>
<dbReference type="Proteomes" id="UP000185657">
    <property type="component" value="Unassembled WGS sequence"/>
</dbReference>
<dbReference type="AlphaFoldDB" id="A0A167H0B8"/>
<keyword evidence="3" id="KW-0732">Signal</keyword>
<dbReference type="RefSeq" id="WP_066094238.1">
    <property type="nucleotide sequence ID" value="NZ_CP017476.1"/>
</dbReference>
<evidence type="ECO:0008006" key="10">
    <source>
        <dbReference type="Google" id="ProtNLM"/>
    </source>
</evidence>
<protein>
    <recommendedName>
        <fullName evidence="10">MipA/OmpV family protein</fullName>
    </recommendedName>
</protein>
<dbReference type="GO" id="GO:0009279">
    <property type="term" value="C:cell outer membrane"/>
    <property type="evidence" value="ECO:0007669"/>
    <property type="project" value="UniProtKB-SubCell"/>
</dbReference>
<comment type="similarity">
    <text evidence="2">Belongs to the MipA/OmpV family.</text>
</comment>
<gene>
    <name evidence="6" type="ORF">LPB072_08705</name>
    <name evidence="7" type="ORF">LPB72_18200</name>
</gene>
<reference evidence="7 8" key="1">
    <citation type="submission" date="2016-02" db="EMBL/GenBank/DDBJ databases">
        <title>Draft genome sequence of Hydrogenophaga sp. LPB0072.</title>
        <authorList>
            <person name="Shin S.-K."/>
            <person name="Yi H."/>
        </authorList>
    </citation>
    <scope>NUCLEOTIDE SEQUENCE [LARGE SCALE GENOMIC DNA]</scope>
    <source>
        <strain evidence="7 8">LPB0072</strain>
    </source>
</reference>
<evidence type="ECO:0000313" key="6">
    <source>
        <dbReference type="EMBL" id="AOW12911.1"/>
    </source>
</evidence>
<dbReference type="PANTHER" id="PTHR38776">
    <property type="entry name" value="MLTA-INTERACTING PROTEIN-RELATED"/>
    <property type="match status" value="1"/>
</dbReference>
<dbReference type="Pfam" id="PF06629">
    <property type="entry name" value="MipA"/>
    <property type="match status" value="1"/>
</dbReference>
<evidence type="ECO:0000256" key="5">
    <source>
        <dbReference type="ARBA" id="ARBA00023237"/>
    </source>
</evidence>
<evidence type="ECO:0000256" key="2">
    <source>
        <dbReference type="ARBA" id="ARBA00005722"/>
    </source>
</evidence>
<dbReference type="EMBL" id="LVWD01000034">
    <property type="protein sequence ID" value="OAD40095.1"/>
    <property type="molecule type" value="Genomic_DNA"/>
</dbReference>
<dbReference type="PANTHER" id="PTHR38776:SF1">
    <property type="entry name" value="MLTA-INTERACTING PROTEIN-RELATED"/>
    <property type="match status" value="1"/>
</dbReference>
<evidence type="ECO:0000313" key="7">
    <source>
        <dbReference type="EMBL" id="OAD40095.1"/>
    </source>
</evidence>
<dbReference type="EMBL" id="CP017476">
    <property type="protein sequence ID" value="AOW12911.1"/>
    <property type="molecule type" value="Genomic_DNA"/>
</dbReference>
<name>A0A167H0B8_9BURK</name>
<dbReference type="Proteomes" id="UP000185680">
    <property type="component" value="Chromosome"/>
</dbReference>
<keyword evidence="5" id="KW-0998">Cell outer membrane</keyword>
<organism evidence="6 9">
    <name type="scientific">Hydrogenophaga crassostreae</name>
    <dbReference type="NCBI Taxonomy" id="1763535"/>
    <lineage>
        <taxon>Bacteria</taxon>
        <taxon>Pseudomonadati</taxon>
        <taxon>Pseudomonadota</taxon>
        <taxon>Betaproteobacteria</taxon>
        <taxon>Burkholderiales</taxon>
        <taxon>Comamonadaceae</taxon>
        <taxon>Hydrogenophaga</taxon>
    </lineage>
</organism>
<evidence type="ECO:0000313" key="9">
    <source>
        <dbReference type="Proteomes" id="UP000185680"/>
    </source>
</evidence>
<comment type="subcellular location">
    <subcellularLocation>
        <location evidence="1">Cell outer membrane</location>
    </subcellularLocation>
</comment>
<dbReference type="STRING" id="1763535.LPB072_08705"/>
<evidence type="ECO:0000256" key="3">
    <source>
        <dbReference type="ARBA" id="ARBA00022729"/>
    </source>
</evidence>